<gene>
    <name evidence="1" type="ORF">BCY89_13695</name>
</gene>
<dbReference type="EMBL" id="MCAQ01000026">
    <property type="protein sequence ID" value="RKF33265.1"/>
    <property type="molecule type" value="Genomic_DNA"/>
</dbReference>
<keyword evidence="2" id="KW-1185">Reference proteome</keyword>
<accession>A0A420FJZ3</accession>
<reference evidence="1 2" key="1">
    <citation type="submission" date="2016-07" db="EMBL/GenBank/DDBJ databases">
        <title>Genome analysis of Sphingobacterium siyangense T12B17.</title>
        <authorList>
            <person name="Xu D."/>
            <person name="Su Y."/>
            <person name="Zheng S."/>
        </authorList>
    </citation>
    <scope>NUCLEOTIDE SEQUENCE [LARGE SCALE GENOMIC DNA]</scope>
    <source>
        <strain evidence="1 2">T12B17</strain>
    </source>
</reference>
<comment type="caution">
    <text evidence="1">The sequence shown here is derived from an EMBL/GenBank/DDBJ whole genome shotgun (WGS) entry which is preliminary data.</text>
</comment>
<proteinExistence type="predicted"/>
<evidence type="ECO:0000313" key="1">
    <source>
        <dbReference type="EMBL" id="RKF33265.1"/>
    </source>
</evidence>
<protein>
    <recommendedName>
        <fullName evidence="3">Membrane protein insertion efficiency factor YidD</fullName>
    </recommendedName>
</protein>
<dbReference type="Pfam" id="PF01809">
    <property type="entry name" value="YidD"/>
    <property type="match status" value="1"/>
</dbReference>
<name>A0A420FJZ3_9SPHI</name>
<sequence>MKSLLLTAIRLYWLIIPPERRRKCIFRHSCSKYVFDVTKHEGFRAGRKALLSRMRTCNGHFDIITDYKSGERMMYLKGGVVVGEAEIAERLL</sequence>
<dbReference type="InterPro" id="IPR002696">
    <property type="entry name" value="Membr_insert_effic_factor_YidD"/>
</dbReference>
<evidence type="ECO:0000313" key="2">
    <source>
        <dbReference type="Proteomes" id="UP000286402"/>
    </source>
</evidence>
<dbReference type="AlphaFoldDB" id="A0A420FJZ3"/>
<evidence type="ECO:0008006" key="3">
    <source>
        <dbReference type="Google" id="ProtNLM"/>
    </source>
</evidence>
<dbReference type="SMART" id="SM01234">
    <property type="entry name" value="Haemolytic"/>
    <property type="match status" value="1"/>
</dbReference>
<dbReference type="RefSeq" id="WP_120335546.1">
    <property type="nucleotide sequence ID" value="NZ_DAINKZ010000007.1"/>
</dbReference>
<dbReference type="Proteomes" id="UP000286402">
    <property type="component" value="Unassembled WGS sequence"/>
</dbReference>
<organism evidence="1 2">
    <name type="scientific">Sphingobacterium siyangense</name>
    <dbReference type="NCBI Taxonomy" id="459529"/>
    <lineage>
        <taxon>Bacteria</taxon>
        <taxon>Pseudomonadati</taxon>
        <taxon>Bacteroidota</taxon>
        <taxon>Sphingobacteriia</taxon>
        <taxon>Sphingobacteriales</taxon>
        <taxon>Sphingobacteriaceae</taxon>
        <taxon>Sphingobacterium</taxon>
    </lineage>
</organism>
<dbReference type="NCBIfam" id="TIGR00278">
    <property type="entry name" value="membrane protein insertion efficiency factor YidD"/>
    <property type="match status" value="1"/>
</dbReference>